<dbReference type="AlphaFoldDB" id="A0A430A6B3"/>
<gene>
    <name evidence="2" type="ORF">CBF31_08695</name>
</gene>
<proteinExistence type="predicted"/>
<dbReference type="PANTHER" id="PTHR22642:SF2">
    <property type="entry name" value="PROTEIN LONG AFTER FAR-RED 3"/>
    <property type="match status" value="1"/>
</dbReference>
<dbReference type="RefSeq" id="WP_126832091.1">
    <property type="nucleotide sequence ID" value="NZ_CBCRYB010000009.1"/>
</dbReference>
<sequence length="362" mass="41620">MPYMNKLNSVTSRPKNAEKGRLMFLENSKINGVIAVGEYIGGVSGNILDEIKYYQEMSTPDYPIHSSYLINYQHVSNTNANDNQATYDEMMSYMEKYDTDKFKVMKALKFFFDGAVIDHQIMLSEPLKDGYVGEWNYDFNGHNMKTFVGDMIDYWKQGFDFYVHSQGDSSQLAIAHFVKELQELHTREDYIASIQHFAFSNDEFFKFVNDNNLHMQISALPLYLDVWSMWEKADLYPEKFLQQEFLRLKDVQDSENFSLSFHSDASNNPTTPLYGVYKAVTRKDISDEPIKDKTNQKIDVVTGLKAITIEAAKQNRNEAIMGSLGPGKQASFVVFDKDFVEGTSEDLRQSVSNLVMDGRVIF</sequence>
<comment type="caution">
    <text evidence="2">The sequence shown here is derived from an EMBL/GenBank/DDBJ whole genome shotgun (WGS) entry which is preliminary data.</text>
</comment>
<dbReference type="InterPro" id="IPR013108">
    <property type="entry name" value="Amidohydro_3"/>
</dbReference>
<dbReference type="EMBL" id="NGJY01000003">
    <property type="protein sequence ID" value="RSU02437.1"/>
    <property type="molecule type" value="Genomic_DNA"/>
</dbReference>
<keyword evidence="3" id="KW-1185">Reference proteome</keyword>
<accession>A0A430A6B3</accession>
<evidence type="ECO:0000259" key="1">
    <source>
        <dbReference type="Pfam" id="PF07969"/>
    </source>
</evidence>
<dbReference type="Pfam" id="PF07969">
    <property type="entry name" value="Amidohydro_3"/>
    <property type="match status" value="1"/>
</dbReference>
<name>A0A430A6B3_9ENTE</name>
<dbReference type="Gene3D" id="3.20.20.140">
    <property type="entry name" value="Metal-dependent hydrolases"/>
    <property type="match status" value="1"/>
</dbReference>
<reference evidence="2 3" key="1">
    <citation type="submission" date="2017-05" db="EMBL/GenBank/DDBJ databases">
        <title>Vagococcus spp. assemblies.</title>
        <authorList>
            <person name="Gulvik C.A."/>
        </authorList>
    </citation>
    <scope>NUCLEOTIDE SEQUENCE [LARGE SCALE GENOMIC DNA]</scope>
    <source>
        <strain evidence="2 3">CCUG 41755</strain>
    </source>
</reference>
<dbReference type="PANTHER" id="PTHR22642">
    <property type="entry name" value="IMIDAZOLONEPROPIONASE"/>
    <property type="match status" value="1"/>
</dbReference>
<evidence type="ECO:0000313" key="3">
    <source>
        <dbReference type="Proteomes" id="UP000287101"/>
    </source>
</evidence>
<protein>
    <recommendedName>
        <fullName evidence="1">Amidohydrolase 3 domain-containing protein</fullName>
    </recommendedName>
</protein>
<dbReference type="OrthoDB" id="9767366at2"/>
<dbReference type="Proteomes" id="UP000287101">
    <property type="component" value="Unassembled WGS sequence"/>
</dbReference>
<feature type="domain" description="Amidohydrolase 3" evidence="1">
    <location>
        <begin position="43"/>
        <end position="362"/>
    </location>
</feature>
<organism evidence="2 3">
    <name type="scientific">Vagococcus fessus</name>
    <dbReference type="NCBI Taxonomy" id="120370"/>
    <lineage>
        <taxon>Bacteria</taxon>
        <taxon>Bacillati</taxon>
        <taxon>Bacillota</taxon>
        <taxon>Bacilli</taxon>
        <taxon>Lactobacillales</taxon>
        <taxon>Enterococcaceae</taxon>
        <taxon>Vagococcus</taxon>
    </lineage>
</organism>
<evidence type="ECO:0000313" key="2">
    <source>
        <dbReference type="EMBL" id="RSU02437.1"/>
    </source>
</evidence>